<gene>
    <name evidence="2" type="ORF">Tasa_005_009</name>
</gene>
<protein>
    <submittedName>
        <fullName evidence="2">Uncharacterized protein</fullName>
    </submittedName>
</protein>
<organism evidence="2 3">
    <name type="scientific">Tanticharoenia sakaeratensis NBRC 103193</name>
    <dbReference type="NCBI Taxonomy" id="1231623"/>
    <lineage>
        <taxon>Bacteria</taxon>
        <taxon>Pseudomonadati</taxon>
        <taxon>Pseudomonadota</taxon>
        <taxon>Alphaproteobacteria</taxon>
        <taxon>Acetobacterales</taxon>
        <taxon>Acetobacteraceae</taxon>
        <taxon>Tanticharoenia</taxon>
    </lineage>
</organism>
<feature type="chain" id="PRO_5002308191" evidence="1">
    <location>
        <begin position="21"/>
        <end position="154"/>
    </location>
</feature>
<accession>A0A0D6MHH3</accession>
<dbReference type="RefSeq" id="WP_048846724.1">
    <property type="nucleotide sequence ID" value="NZ_BALE01000005.1"/>
</dbReference>
<evidence type="ECO:0000313" key="3">
    <source>
        <dbReference type="Proteomes" id="UP000032679"/>
    </source>
</evidence>
<proteinExistence type="predicted"/>
<reference evidence="2 3" key="1">
    <citation type="submission" date="2012-10" db="EMBL/GenBank/DDBJ databases">
        <title>Genome sequencing of Tanticharoenia sakaeratensis NBRC 103193.</title>
        <authorList>
            <person name="Azuma Y."/>
            <person name="Hadano H."/>
            <person name="Hirakawa H."/>
            <person name="Matsushita K."/>
        </authorList>
    </citation>
    <scope>NUCLEOTIDE SEQUENCE [LARGE SCALE GENOMIC DNA]</scope>
    <source>
        <strain evidence="2 3">NBRC 103193</strain>
    </source>
</reference>
<sequence>MKALAIAAAAFLACGNAAHGQTARQVMADIRAHGASAEIANFDRHGWLDDLLDPVASGNADWIAVSAALFPGTDAGTTEALLTALSQALARNPQTVLQTYGATSRLPDICTDRLIEPPPDVDLAFRGAVLKALSDIRDPALAPARDRCLASFNR</sequence>
<feature type="signal peptide" evidence="1">
    <location>
        <begin position="1"/>
        <end position="20"/>
    </location>
</feature>
<dbReference type="OrthoDB" id="7280907at2"/>
<keyword evidence="1" id="KW-0732">Signal</keyword>
<name>A0A0D6MHH3_9PROT</name>
<evidence type="ECO:0000313" key="2">
    <source>
        <dbReference type="EMBL" id="GAN53094.1"/>
    </source>
</evidence>
<dbReference type="STRING" id="1231623.Tasa_005_009"/>
<dbReference type="EMBL" id="BALE01000005">
    <property type="protein sequence ID" value="GAN53094.1"/>
    <property type="molecule type" value="Genomic_DNA"/>
</dbReference>
<evidence type="ECO:0000256" key="1">
    <source>
        <dbReference type="SAM" id="SignalP"/>
    </source>
</evidence>
<keyword evidence="3" id="KW-1185">Reference proteome</keyword>
<dbReference type="Proteomes" id="UP000032679">
    <property type="component" value="Unassembled WGS sequence"/>
</dbReference>
<dbReference type="AlphaFoldDB" id="A0A0D6MHH3"/>
<comment type="caution">
    <text evidence="2">The sequence shown here is derived from an EMBL/GenBank/DDBJ whole genome shotgun (WGS) entry which is preliminary data.</text>
</comment>